<feature type="region of interest" description="Disordered" evidence="3">
    <location>
        <begin position="1137"/>
        <end position="1156"/>
    </location>
</feature>
<dbReference type="InterPro" id="IPR013507">
    <property type="entry name" value="DNA_mismatch_S5_2-like"/>
</dbReference>
<dbReference type="Proteomes" id="UP001057375">
    <property type="component" value="Unassembled WGS sequence"/>
</dbReference>
<feature type="domain" description="MutL C-terminal dimerisation" evidence="4">
    <location>
        <begin position="967"/>
        <end position="1120"/>
    </location>
</feature>
<name>A0ABQ5KKZ7_9EUKA</name>
<dbReference type="Gene3D" id="3.30.230.10">
    <property type="match status" value="1"/>
</dbReference>
<dbReference type="Pfam" id="PF08676">
    <property type="entry name" value="MutL_C"/>
    <property type="match status" value="1"/>
</dbReference>
<sequence length="1156" mass="128651">MKSLEHVIESLGYENHSIISSAQVITSVSQAVKELIDNAIDAKATKIDVILTNYGLDRILVSDNGRGIRSSDIPKVAIAHATSKAPLGSSSKVFGASADGSLIKTLGFRGEALFSLRSICDEMLISSRHIDEPIGYSSILLPPSSQTLDRKRESVQTVRPVAREQGTKIEAKGIFSCLPVRRKYALRQKRNELSDVTLGFRGEALFSLRSICDEMLISSRHIDEPIGYSSILLPPSSQTLDRKRESVQTVRPVAREQGTKIEAKGIFSCLPVRRKYALRQKRNELSDVVHLVQAFAVGNVHIKLKAVHIIDSQLSSSLGSPKGKSRQNRVRKVVLFEDSIVRPSIVPNPHLTNSLSIDLTKKLMASMIPSSVAKNLIDFSIDTNDPDISRYVSEKLKRSSRQQDLSDQLSGKRRSSHSLDKPHKDEEKCDDQNSLSQLIAGYRMDMEEPDDSDETVVKMPKISVWGVFSVPSGSSSSSCGSHSSASVSQHNYLYLNGRSIYSPSLVRVLQDTISRRMSGALRIGPSASSLASSCLEHSGSSQSPKYSGSSSNSYMSPLVIHILPPPSFADINVSVGKNEVAWLDEDLIETVCQVGISKRMDVSASVHRKESTVMPKAKGSVMEGKEEEKKEEILGEGNVELCGVCDVSLDQFKGFEVLNHVVSQKSIYRRDDMEEGKKEEKLEKMSKHIGKEKETILPKFISSRKILDECPNSDVDKNRTFQTDSEKYLDQHSEIPESRSFQCKSPRLTSVSEVLIHWAEEKQHSPGLFEYNRGISGVCWNGEEEEEEEEEGELSIGHNQEDNYEEEEIQYLEEKKKERIEEKRQNEQDEAQYTPKLEEEEEEEEEEEKGESYLAKHEEKVGSNEFPKCINSQSTESSSLLSQIIPSVDLVSSIDSFQSQGSISSQKKDSVHGEESYIAPKGPSMNMSLSLSRPEDFMVHQTSMSFQPSNSFSPLSFSSPHFSQLHIHAQFNCSFIVCSVHDCLYFVDQHAADEAFNFEDLCARITHPRKMHIQTLVVPICVPMSMSDEVVALEWLGTLEPDKCSDGKKESLLPPQPHEVQNPFSLLGFDVKYDETRPPGKRVMLHAVPVVCGHICGIQDVREIVSAISQSSAVVGETPLSSLFSFPIYEKGVEDTSLQRSVGDKGDKGDDGRKQH</sequence>
<dbReference type="InterPro" id="IPR014762">
    <property type="entry name" value="DNA_mismatch_repair_CS"/>
</dbReference>
<feature type="region of interest" description="Disordered" evidence="3">
    <location>
        <begin position="901"/>
        <end position="925"/>
    </location>
</feature>
<comment type="caution">
    <text evidence="6">The sequence shown here is derived from an EMBL/GenBank/DDBJ whole genome shotgun (WGS) entry which is preliminary data.</text>
</comment>
<feature type="non-terminal residue" evidence="6">
    <location>
        <position position="1156"/>
    </location>
</feature>
<evidence type="ECO:0000313" key="6">
    <source>
        <dbReference type="EMBL" id="GKT33172.1"/>
    </source>
</evidence>
<feature type="compositionally biased region" description="Acidic residues" evidence="3">
    <location>
        <begin position="782"/>
        <end position="793"/>
    </location>
</feature>
<dbReference type="InterPro" id="IPR036890">
    <property type="entry name" value="HATPase_C_sf"/>
</dbReference>
<reference evidence="6" key="1">
    <citation type="submission" date="2022-03" db="EMBL/GenBank/DDBJ databases">
        <title>Draft genome sequence of Aduncisulcus paluster, a free-living microaerophilic Fornicata.</title>
        <authorList>
            <person name="Yuyama I."/>
            <person name="Kume K."/>
            <person name="Tamura T."/>
            <person name="Inagaki Y."/>
            <person name="Hashimoto T."/>
        </authorList>
    </citation>
    <scope>NUCLEOTIDE SEQUENCE</scope>
    <source>
        <strain evidence="6">NY0171</strain>
    </source>
</reference>
<feature type="region of interest" description="Disordered" evidence="3">
    <location>
        <begin position="393"/>
        <end position="433"/>
    </location>
</feature>
<keyword evidence="7" id="KW-1185">Reference proteome</keyword>
<evidence type="ECO:0000256" key="3">
    <source>
        <dbReference type="SAM" id="MobiDB-lite"/>
    </source>
</evidence>
<dbReference type="PROSITE" id="PS00058">
    <property type="entry name" value="DNA_MISMATCH_REPAIR_1"/>
    <property type="match status" value="2"/>
</dbReference>
<dbReference type="InterPro" id="IPR037198">
    <property type="entry name" value="MutL_C_sf"/>
</dbReference>
<dbReference type="SMART" id="SM00853">
    <property type="entry name" value="MutL_C"/>
    <property type="match status" value="1"/>
</dbReference>
<dbReference type="Gene3D" id="3.30.1540.20">
    <property type="entry name" value="MutL, C-terminal domain, dimerisation subdomain"/>
    <property type="match status" value="1"/>
</dbReference>
<protein>
    <submittedName>
        <fullName evidence="6">DNA mismatch repair protein MutL/Mlh/Pms like protein</fullName>
    </submittedName>
</protein>
<keyword evidence="2" id="KW-0227">DNA damage</keyword>
<dbReference type="InterPro" id="IPR038973">
    <property type="entry name" value="MutL/Mlh/Pms-like"/>
</dbReference>
<dbReference type="PANTHER" id="PTHR10073">
    <property type="entry name" value="DNA MISMATCH REPAIR PROTEIN MLH, PMS, MUTL"/>
    <property type="match status" value="1"/>
</dbReference>
<dbReference type="SUPFAM" id="SSF118116">
    <property type="entry name" value="DNA mismatch repair protein MutL"/>
    <property type="match status" value="1"/>
</dbReference>
<organism evidence="6 7">
    <name type="scientific">Aduncisulcus paluster</name>
    <dbReference type="NCBI Taxonomy" id="2918883"/>
    <lineage>
        <taxon>Eukaryota</taxon>
        <taxon>Metamonada</taxon>
        <taxon>Carpediemonas-like organisms</taxon>
        <taxon>Aduncisulcus</taxon>
    </lineage>
</organism>
<dbReference type="SUPFAM" id="SSF55874">
    <property type="entry name" value="ATPase domain of HSP90 chaperone/DNA topoisomerase II/histidine kinase"/>
    <property type="match status" value="2"/>
</dbReference>
<evidence type="ECO:0000259" key="4">
    <source>
        <dbReference type="SMART" id="SM00853"/>
    </source>
</evidence>
<proteinExistence type="inferred from homology"/>
<feature type="region of interest" description="Disordered" evidence="3">
    <location>
        <begin position="820"/>
        <end position="854"/>
    </location>
</feature>
<dbReference type="SMART" id="SM01340">
    <property type="entry name" value="DNA_mis_repair"/>
    <property type="match status" value="1"/>
</dbReference>
<feature type="compositionally biased region" description="Basic and acidic residues" evidence="3">
    <location>
        <begin position="906"/>
        <end position="915"/>
    </location>
</feature>
<evidence type="ECO:0000256" key="2">
    <source>
        <dbReference type="ARBA" id="ARBA00022763"/>
    </source>
</evidence>
<dbReference type="EMBL" id="BQXS01010156">
    <property type="protein sequence ID" value="GKT33172.1"/>
    <property type="molecule type" value="Genomic_DNA"/>
</dbReference>
<dbReference type="PANTHER" id="PTHR10073:SF52">
    <property type="entry name" value="MISMATCH REPAIR ENDONUCLEASE PMS2"/>
    <property type="match status" value="1"/>
</dbReference>
<evidence type="ECO:0000256" key="1">
    <source>
        <dbReference type="ARBA" id="ARBA00006082"/>
    </source>
</evidence>
<feature type="compositionally biased region" description="Basic and acidic residues" evidence="3">
    <location>
        <begin position="417"/>
        <end position="431"/>
    </location>
</feature>
<comment type="similarity">
    <text evidence="1">Belongs to the DNA mismatch repair MutL/HexB family.</text>
</comment>
<feature type="domain" description="DNA mismatch repair protein S5" evidence="5">
    <location>
        <begin position="364"/>
        <end position="601"/>
    </location>
</feature>
<dbReference type="Pfam" id="PF13589">
    <property type="entry name" value="HATPase_c_3"/>
    <property type="match status" value="1"/>
</dbReference>
<feature type="region of interest" description="Disordered" evidence="3">
    <location>
        <begin position="782"/>
        <end position="806"/>
    </location>
</feature>
<gene>
    <name evidence="6" type="ORF">ADUPG1_007167</name>
</gene>
<dbReference type="InterPro" id="IPR042120">
    <property type="entry name" value="MutL_C_dimsub"/>
</dbReference>
<evidence type="ECO:0000313" key="7">
    <source>
        <dbReference type="Proteomes" id="UP001057375"/>
    </source>
</evidence>
<evidence type="ECO:0000259" key="5">
    <source>
        <dbReference type="SMART" id="SM01340"/>
    </source>
</evidence>
<dbReference type="Gene3D" id="3.30.565.10">
    <property type="entry name" value="Histidine kinase-like ATPase, C-terminal domain"/>
    <property type="match status" value="2"/>
</dbReference>
<feature type="compositionally biased region" description="Acidic residues" evidence="3">
    <location>
        <begin position="838"/>
        <end position="849"/>
    </location>
</feature>
<dbReference type="InterPro" id="IPR014790">
    <property type="entry name" value="MutL_C"/>
</dbReference>
<dbReference type="InterPro" id="IPR014721">
    <property type="entry name" value="Ribsml_uS5_D2-typ_fold_subgr"/>
</dbReference>
<accession>A0ABQ5KKZ7</accession>
<feature type="compositionally biased region" description="Basic and acidic residues" evidence="3">
    <location>
        <begin position="1142"/>
        <end position="1156"/>
    </location>
</feature>